<dbReference type="PANTHER" id="PTHR24412:SF489">
    <property type="entry name" value="RING FINGER DOMAIN AND KELCH REPEAT-CONTAINING PROTEIN DDB_G0271372"/>
    <property type="match status" value="1"/>
</dbReference>
<evidence type="ECO:0000256" key="2">
    <source>
        <dbReference type="ARBA" id="ARBA00022737"/>
    </source>
</evidence>
<dbReference type="InterPro" id="IPR008969">
    <property type="entry name" value="CarboxyPept-like_regulatory"/>
</dbReference>
<dbReference type="EMBL" id="AGXN01000003">
    <property type="protein sequence ID" value="EIZ00129.1"/>
    <property type="molecule type" value="Genomic_DNA"/>
</dbReference>
<evidence type="ECO:0000313" key="4">
    <source>
        <dbReference type="Proteomes" id="UP000003879"/>
    </source>
</evidence>
<evidence type="ECO:0000313" key="3">
    <source>
        <dbReference type="EMBL" id="EIZ00129.1"/>
    </source>
</evidence>
<dbReference type="InterPro" id="IPR015915">
    <property type="entry name" value="Kelch-typ_b-propeller"/>
</dbReference>
<gene>
    <name evidence="3" type="ORF">HMPREF1056_00277</name>
</gene>
<evidence type="ECO:0000256" key="1">
    <source>
        <dbReference type="ARBA" id="ARBA00022441"/>
    </source>
</evidence>
<proteinExistence type="predicted"/>
<keyword evidence="1" id="KW-0880">Kelch repeat</keyword>
<organism evidence="3 4">
    <name type="scientific">Bacteroides fragilis CL07T12C05</name>
    <dbReference type="NCBI Taxonomy" id="997883"/>
    <lineage>
        <taxon>Bacteria</taxon>
        <taxon>Pseudomonadati</taxon>
        <taxon>Bacteroidota</taxon>
        <taxon>Bacteroidia</taxon>
        <taxon>Bacteroidales</taxon>
        <taxon>Bacteroidaceae</taxon>
        <taxon>Bacteroides</taxon>
    </lineage>
</organism>
<dbReference type="SUPFAM" id="SSF50965">
    <property type="entry name" value="Galactose oxidase, central domain"/>
    <property type="match status" value="1"/>
</dbReference>
<accession>A0A0E2B7A5</accession>
<sequence length="426" mass="49785">MRSLFLIFFFCYVTGKAQDRAYVVSEKDSIPLSNVYICLKDRRVIAISDEKGVFSLEKYDSLSLNDTLYFSHINYLHKKLSYGDLIKNRCTVFLKENNRVLEEVSIFSNRHLNRFLHYEILSPLKRGVYSFASVLVDGQIYIVGGSTSCGPFQSNIRSTLFWEKYSNMMYRYDIKQDKWETIRHKFRERAYHTAGYYDGKIFILGGKRLSETRIVDYLDNAIEIYDIKRDTVWTDYTNPHQATLLGSVVYKDNMIVLGGVKKVLQNNEGVYSDEMHLWNLKSGYWYELGKMPIGQAPETILVDHYIYLIGNRNGGGRSIECYNLLTGAWTNAGHLLYRLGWPSLAYHNDIIYIFEQGVVQTFNIKSRQVRSYMIDLKLKSPALYYFDGKLYILGGFYMGDPSRNVYSVDLKEFDKTEVDYYYNNVR</sequence>
<dbReference type="PATRIC" id="fig|997883.3.peg.296"/>
<name>A0A0E2B7A5_BACFG</name>
<comment type="caution">
    <text evidence="3">The sequence shown here is derived from an EMBL/GenBank/DDBJ whole genome shotgun (WGS) entry which is preliminary data.</text>
</comment>
<dbReference type="InterPro" id="IPR011043">
    <property type="entry name" value="Gal_Oxase/kelch_b-propeller"/>
</dbReference>
<dbReference type="InterPro" id="IPR006652">
    <property type="entry name" value="Kelch_1"/>
</dbReference>
<keyword evidence="2" id="KW-0677">Repeat</keyword>
<dbReference type="PANTHER" id="PTHR24412">
    <property type="entry name" value="KELCH PROTEIN"/>
    <property type="match status" value="1"/>
</dbReference>
<dbReference type="Pfam" id="PF01344">
    <property type="entry name" value="Kelch_1"/>
    <property type="match status" value="1"/>
</dbReference>
<dbReference type="RefSeq" id="WP_005796831.1">
    <property type="nucleotide sequence ID" value="NZ_JH724215.1"/>
</dbReference>
<reference evidence="3 4" key="1">
    <citation type="submission" date="2012-02" db="EMBL/GenBank/DDBJ databases">
        <title>The Genome Sequence of Bacteroides fragilis CL07T12C05.</title>
        <authorList>
            <consortium name="The Broad Institute Genome Sequencing Platform"/>
            <person name="Earl A."/>
            <person name="Ward D."/>
            <person name="Feldgarden M."/>
            <person name="Gevers D."/>
            <person name="Zitomersky N.L."/>
            <person name="Coyne M.J."/>
            <person name="Comstock L.E."/>
            <person name="Young S.K."/>
            <person name="Zeng Q."/>
            <person name="Gargeya S."/>
            <person name="Fitzgerald M."/>
            <person name="Haas B."/>
            <person name="Abouelleil A."/>
            <person name="Alvarado L."/>
            <person name="Arachchi H.M."/>
            <person name="Berlin A."/>
            <person name="Chapman S.B."/>
            <person name="Gearin G."/>
            <person name="Goldberg J."/>
            <person name="Griggs A."/>
            <person name="Gujja S."/>
            <person name="Hansen M."/>
            <person name="Heiman D."/>
            <person name="Howarth C."/>
            <person name="Larimer J."/>
            <person name="Lui A."/>
            <person name="MacDonald P.J.P."/>
            <person name="McCowen C."/>
            <person name="Montmayeur A."/>
            <person name="Murphy C."/>
            <person name="Neiman D."/>
            <person name="Pearson M."/>
            <person name="Priest M."/>
            <person name="Roberts A."/>
            <person name="Saif S."/>
            <person name="Shea T."/>
            <person name="Sisk P."/>
            <person name="Stolte C."/>
            <person name="Sykes S."/>
            <person name="Wortman J."/>
            <person name="Nusbaum C."/>
            <person name="Birren B."/>
        </authorList>
    </citation>
    <scope>NUCLEOTIDE SEQUENCE [LARGE SCALE GENOMIC DNA]</scope>
    <source>
        <strain evidence="3 4">CL07T12C05</strain>
    </source>
</reference>
<dbReference type="AlphaFoldDB" id="A0A0E2B7A5"/>
<protein>
    <submittedName>
        <fullName evidence="3">Uncharacterized protein</fullName>
    </submittedName>
</protein>
<dbReference type="Proteomes" id="UP000003879">
    <property type="component" value="Unassembled WGS sequence"/>
</dbReference>
<dbReference type="SUPFAM" id="SSF49464">
    <property type="entry name" value="Carboxypeptidase regulatory domain-like"/>
    <property type="match status" value="1"/>
</dbReference>
<dbReference type="Gene3D" id="2.120.10.80">
    <property type="entry name" value="Kelch-type beta propeller"/>
    <property type="match status" value="2"/>
</dbReference>
<dbReference type="HOGENOM" id="CLU_629545_0_0_10"/>